<protein>
    <submittedName>
        <fullName evidence="5">Transcriptional regulator, AraC family</fullName>
    </submittedName>
</protein>
<dbReference type="InterPro" id="IPR018062">
    <property type="entry name" value="HTH_AraC-typ_CS"/>
</dbReference>
<dbReference type="HOGENOM" id="CLU_000445_88_0_9"/>
<dbReference type="SUPFAM" id="SSF46689">
    <property type="entry name" value="Homeodomain-like"/>
    <property type="match status" value="1"/>
</dbReference>
<dbReference type="PANTHER" id="PTHR43280">
    <property type="entry name" value="ARAC-FAMILY TRANSCRIPTIONAL REGULATOR"/>
    <property type="match status" value="1"/>
</dbReference>
<keyword evidence="6" id="KW-1185">Reference proteome</keyword>
<organism evidence="5 6">
    <name type="scientific">[Clostridium] methylpentosum DSM 5476</name>
    <dbReference type="NCBI Taxonomy" id="537013"/>
    <lineage>
        <taxon>Bacteria</taxon>
        <taxon>Bacillati</taxon>
        <taxon>Bacillota</taxon>
        <taxon>Clostridia</taxon>
        <taxon>Eubacteriales</taxon>
        <taxon>Oscillospiraceae</taxon>
        <taxon>Oscillospiraceae incertae sedis</taxon>
    </lineage>
</organism>
<gene>
    <name evidence="5" type="ORF">CLOSTMETH_02977</name>
</gene>
<dbReference type="Pfam" id="PF12833">
    <property type="entry name" value="HTH_18"/>
    <property type="match status" value="1"/>
</dbReference>
<feature type="domain" description="HTH araC/xylS-type" evidence="4">
    <location>
        <begin position="227"/>
        <end position="328"/>
    </location>
</feature>
<keyword evidence="3" id="KW-0804">Transcription</keyword>
<dbReference type="PROSITE" id="PS00041">
    <property type="entry name" value="HTH_ARAC_FAMILY_1"/>
    <property type="match status" value="1"/>
</dbReference>
<comment type="caution">
    <text evidence="5">The sequence shown here is derived from an EMBL/GenBank/DDBJ whole genome shotgun (WGS) entry which is preliminary data.</text>
</comment>
<dbReference type="Pfam" id="PF02311">
    <property type="entry name" value="AraC_binding"/>
    <property type="match status" value="1"/>
</dbReference>
<accession>C0EGI4</accession>
<dbReference type="InterPro" id="IPR009057">
    <property type="entry name" value="Homeodomain-like_sf"/>
</dbReference>
<dbReference type="SMART" id="SM00342">
    <property type="entry name" value="HTH_ARAC"/>
    <property type="match status" value="1"/>
</dbReference>
<dbReference type="EMBL" id="ACEC01000103">
    <property type="protein sequence ID" value="EEG29387.1"/>
    <property type="molecule type" value="Genomic_DNA"/>
</dbReference>
<dbReference type="Gene3D" id="1.10.10.60">
    <property type="entry name" value="Homeodomain-like"/>
    <property type="match status" value="2"/>
</dbReference>
<evidence type="ECO:0000256" key="3">
    <source>
        <dbReference type="ARBA" id="ARBA00023163"/>
    </source>
</evidence>
<dbReference type="Gene3D" id="2.60.120.10">
    <property type="entry name" value="Jelly Rolls"/>
    <property type="match status" value="1"/>
</dbReference>
<dbReference type="PANTHER" id="PTHR43280:SF28">
    <property type="entry name" value="HTH-TYPE TRANSCRIPTIONAL ACTIVATOR RHAS"/>
    <property type="match status" value="1"/>
</dbReference>
<dbReference type="eggNOG" id="COG2169">
    <property type="taxonomic scope" value="Bacteria"/>
</dbReference>
<dbReference type="InterPro" id="IPR037923">
    <property type="entry name" value="HTH-like"/>
</dbReference>
<dbReference type="InterPro" id="IPR018060">
    <property type="entry name" value="HTH_AraC"/>
</dbReference>
<proteinExistence type="predicted"/>
<dbReference type="SUPFAM" id="SSF51215">
    <property type="entry name" value="Regulatory protein AraC"/>
    <property type="match status" value="1"/>
</dbReference>
<dbReference type="AlphaFoldDB" id="C0EGI4"/>
<dbReference type="InterPro" id="IPR014710">
    <property type="entry name" value="RmlC-like_jellyroll"/>
</dbReference>
<name>C0EGI4_9FIRM</name>
<dbReference type="InterPro" id="IPR003313">
    <property type="entry name" value="AraC-bd"/>
</dbReference>
<keyword evidence="2" id="KW-0238">DNA-binding</keyword>
<evidence type="ECO:0000256" key="2">
    <source>
        <dbReference type="ARBA" id="ARBA00023125"/>
    </source>
</evidence>
<reference evidence="5 6" key="1">
    <citation type="submission" date="2009-01" db="EMBL/GenBank/DDBJ databases">
        <authorList>
            <person name="Fulton L."/>
            <person name="Clifton S."/>
            <person name="Fulton B."/>
            <person name="Xu J."/>
            <person name="Minx P."/>
            <person name="Pepin K.H."/>
            <person name="Johnson M."/>
            <person name="Bhonagiri V."/>
            <person name="Nash W.E."/>
            <person name="Mardis E.R."/>
            <person name="Wilson R.K."/>
        </authorList>
    </citation>
    <scope>NUCLEOTIDE SEQUENCE [LARGE SCALE GENOMIC DNA]</scope>
    <source>
        <strain evidence="5 6">DSM 5476</strain>
    </source>
</reference>
<reference evidence="5 6" key="2">
    <citation type="submission" date="2009-02" db="EMBL/GenBank/DDBJ databases">
        <title>Draft genome sequence of Clostridium methylpentosum (DSM 5476).</title>
        <authorList>
            <person name="Sudarsanam P."/>
            <person name="Ley R."/>
            <person name="Guruge J."/>
            <person name="Turnbaugh P.J."/>
            <person name="Mahowald M."/>
            <person name="Liep D."/>
            <person name="Gordon J."/>
        </authorList>
    </citation>
    <scope>NUCLEOTIDE SEQUENCE [LARGE SCALE GENOMIC DNA]</scope>
    <source>
        <strain evidence="5 6">DSM 5476</strain>
    </source>
</reference>
<evidence type="ECO:0000313" key="5">
    <source>
        <dbReference type="EMBL" id="EEG29387.1"/>
    </source>
</evidence>
<dbReference type="GO" id="GO:0043565">
    <property type="term" value="F:sequence-specific DNA binding"/>
    <property type="evidence" value="ECO:0007669"/>
    <property type="project" value="InterPro"/>
</dbReference>
<evidence type="ECO:0000256" key="1">
    <source>
        <dbReference type="ARBA" id="ARBA00023015"/>
    </source>
</evidence>
<dbReference type="PROSITE" id="PS01124">
    <property type="entry name" value="HTH_ARAC_FAMILY_2"/>
    <property type="match status" value="1"/>
</dbReference>
<evidence type="ECO:0000313" key="6">
    <source>
        <dbReference type="Proteomes" id="UP000003340"/>
    </source>
</evidence>
<keyword evidence="1" id="KW-0805">Transcription regulation</keyword>
<sequence>MDPWLEITLQRWFPKIGRHSAQDHPHAGVRKLISEQISKQGFYSVNMESFGSKPVILVPHLYNPNYQDERLFHNHNYFELAYVYRGECVHATKENTVRLHQGDAILMNPHVLHWMYTEHPQDVVFNIMLSKEIFQSDVFPCMTDNRLLFHFFLDYFYQLNKLDDSLTFPHSPKHPIEPLIKLMVEEFIEDDLCYDSVIKAHCIQLFAYLARVYRERYASTDADVELNQTVIHLIYHMQQHLRQLSLESLAEAFHYSPSHVSRLFRTRLGKSYTEVLNSLRIQTAKSLLETTSLPMGEIADSIGVNDTSYLNKIFKKKYGLTPLQYRKQFQQEP</sequence>
<dbReference type="Proteomes" id="UP000003340">
    <property type="component" value="Unassembled WGS sequence"/>
</dbReference>
<dbReference type="GO" id="GO:0003700">
    <property type="term" value="F:DNA-binding transcription factor activity"/>
    <property type="evidence" value="ECO:0007669"/>
    <property type="project" value="InterPro"/>
</dbReference>
<dbReference type="STRING" id="537013.CLOSTMETH_02977"/>
<evidence type="ECO:0000259" key="4">
    <source>
        <dbReference type="PROSITE" id="PS01124"/>
    </source>
</evidence>